<feature type="region of interest" description="Disordered" evidence="1">
    <location>
        <begin position="23"/>
        <end position="88"/>
    </location>
</feature>
<evidence type="ECO:0000313" key="2">
    <source>
        <dbReference type="EMBL" id="KAF9065745.1"/>
    </source>
</evidence>
<feature type="non-terminal residue" evidence="2">
    <location>
        <position position="1"/>
    </location>
</feature>
<proteinExistence type="predicted"/>
<name>A0A9P5U3I3_9AGAR</name>
<organism evidence="2 3">
    <name type="scientific">Rhodocollybia butyracea</name>
    <dbReference type="NCBI Taxonomy" id="206335"/>
    <lineage>
        <taxon>Eukaryota</taxon>
        <taxon>Fungi</taxon>
        <taxon>Dikarya</taxon>
        <taxon>Basidiomycota</taxon>
        <taxon>Agaricomycotina</taxon>
        <taxon>Agaricomycetes</taxon>
        <taxon>Agaricomycetidae</taxon>
        <taxon>Agaricales</taxon>
        <taxon>Marasmiineae</taxon>
        <taxon>Omphalotaceae</taxon>
        <taxon>Rhodocollybia</taxon>
    </lineage>
</organism>
<sequence>PSMCRPYSSLQMLASVSDGSGGGVATINNPGHPRVTTASGFPGMSTLIQRSNQSSLDHAGSSLPKKDKPKRRGKAILPPSLAGEKTKPSMGDCIFEANGGEQVVNLDVWCTPPLPSRADQQDFVLPNHIVHYSRNEDSFRTVLSVLNLFHQFPNLPVTTRIIDIFREIISRIQTQYNLSDTSSHPLPFHERLPIQLLCFTNRGRPNGAHCTAKLTRAPLSECTNLVDLLNNPYDFAVPRWALTRENHFHMFASKYIELPTVDYLNLSKVFLGKEDLVWPHHCISQRVYALFRHDVD</sequence>
<reference evidence="2" key="1">
    <citation type="submission" date="2020-11" db="EMBL/GenBank/DDBJ databases">
        <authorList>
            <consortium name="DOE Joint Genome Institute"/>
            <person name="Ahrendt S."/>
            <person name="Riley R."/>
            <person name="Andreopoulos W."/>
            <person name="Labutti K."/>
            <person name="Pangilinan J."/>
            <person name="Ruiz-Duenas F.J."/>
            <person name="Barrasa J.M."/>
            <person name="Sanchez-Garcia M."/>
            <person name="Camarero S."/>
            <person name="Miyauchi S."/>
            <person name="Serrano A."/>
            <person name="Linde D."/>
            <person name="Babiker R."/>
            <person name="Drula E."/>
            <person name="Ayuso-Fernandez I."/>
            <person name="Pacheco R."/>
            <person name="Padilla G."/>
            <person name="Ferreira P."/>
            <person name="Barriuso J."/>
            <person name="Kellner H."/>
            <person name="Castanera R."/>
            <person name="Alfaro M."/>
            <person name="Ramirez L."/>
            <person name="Pisabarro A.G."/>
            <person name="Kuo A."/>
            <person name="Tritt A."/>
            <person name="Lipzen A."/>
            <person name="He G."/>
            <person name="Yan M."/>
            <person name="Ng V."/>
            <person name="Cullen D."/>
            <person name="Martin F."/>
            <person name="Rosso M.-N."/>
            <person name="Henrissat B."/>
            <person name="Hibbett D."/>
            <person name="Martinez A.T."/>
            <person name="Grigoriev I.V."/>
        </authorList>
    </citation>
    <scope>NUCLEOTIDE SEQUENCE</scope>
    <source>
        <strain evidence="2">AH 40177</strain>
    </source>
</reference>
<keyword evidence="3" id="KW-1185">Reference proteome</keyword>
<feature type="compositionally biased region" description="Polar residues" evidence="1">
    <location>
        <begin position="46"/>
        <end position="56"/>
    </location>
</feature>
<comment type="caution">
    <text evidence="2">The sequence shown here is derived from an EMBL/GenBank/DDBJ whole genome shotgun (WGS) entry which is preliminary data.</text>
</comment>
<dbReference type="EMBL" id="JADNRY010000098">
    <property type="protein sequence ID" value="KAF9065745.1"/>
    <property type="molecule type" value="Genomic_DNA"/>
</dbReference>
<feature type="non-terminal residue" evidence="2">
    <location>
        <position position="296"/>
    </location>
</feature>
<evidence type="ECO:0000313" key="3">
    <source>
        <dbReference type="Proteomes" id="UP000772434"/>
    </source>
</evidence>
<dbReference type="Proteomes" id="UP000772434">
    <property type="component" value="Unassembled WGS sequence"/>
</dbReference>
<evidence type="ECO:0000256" key="1">
    <source>
        <dbReference type="SAM" id="MobiDB-lite"/>
    </source>
</evidence>
<accession>A0A9P5U3I3</accession>
<protein>
    <submittedName>
        <fullName evidence="2">Uncharacterized protein</fullName>
    </submittedName>
</protein>
<gene>
    <name evidence="2" type="ORF">BDP27DRAFT_1204267</name>
</gene>
<dbReference type="AlphaFoldDB" id="A0A9P5U3I3"/>